<dbReference type="SMART" id="SM00355">
    <property type="entry name" value="ZnF_C2H2"/>
    <property type="match status" value="5"/>
</dbReference>
<evidence type="ECO:0000259" key="11">
    <source>
        <dbReference type="PROSITE" id="PS50157"/>
    </source>
</evidence>
<dbReference type="GO" id="GO:0000981">
    <property type="term" value="F:DNA-binding transcription factor activity, RNA polymerase II-specific"/>
    <property type="evidence" value="ECO:0007669"/>
    <property type="project" value="TreeGrafter"/>
</dbReference>
<reference evidence="12 13" key="1">
    <citation type="journal article" date="2024" name="Insects">
        <title>An Improved Chromosome-Level Genome Assembly of the Firefly Pyrocoelia pectoralis.</title>
        <authorList>
            <person name="Fu X."/>
            <person name="Meyer-Rochow V.B."/>
            <person name="Ballantyne L."/>
            <person name="Zhu X."/>
        </authorList>
    </citation>
    <scope>NUCLEOTIDE SEQUENCE [LARGE SCALE GENOMIC DNA]</scope>
    <source>
        <strain evidence="12">XCY_ONT2</strain>
    </source>
</reference>
<accession>A0AAN7UZQ9</accession>
<keyword evidence="6" id="KW-0805">Transcription regulation</keyword>
<dbReference type="InterPro" id="IPR036236">
    <property type="entry name" value="Znf_C2H2_sf"/>
</dbReference>
<dbReference type="SUPFAM" id="SSF57667">
    <property type="entry name" value="beta-beta-alpha zinc fingers"/>
    <property type="match status" value="3"/>
</dbReference>
<feature type="domain" description="C2H2-type" evidence="11">
    <location>
        <begin position="278"/>
        <end position="305"/>
    </location>
</feature>
<keyword evidence="2" id="KW-0479">Metal-binding</keyword>
<dbReference type="PANTHER" id="PTHR24408">
    <property type="entry name" value="ZINC FINGER PROTEIN"/>
    <property type="match status" value="1"/>
</dbReference>
<comment type="caution">
    <text evidence="12">The sequence shown here is derived from an EMBL/GenBank/DDBJ whole genome shotgun (WGS) entry which is preliminary data.</text>
</comment>
<keyword evidence="8" id="KW-0804">Transcription</keyword>
<keyword evidence="5" id="KW-0862">Zinc</keyword>
<evidence type="ECO:0000256" key="2">
    <source>
        <dbReference type="ARBA" id="ARBA00022723"/>
    </source>
</evidence>
<sequence length="464" mass="54441">MVRKHTTTITRFSRINQHWYNQALFQTLDIVLEPLICNGCKESLSIAFSFKKQCIETEKTLFGYIQRRRHNENCTDLLNSYDLLTLAKNDVILEHNYSTYKKQDCYIHSIGNDSPADLQAFIKATLSSLTEVTKQKNDSPYSCDDDVIGNVVNHETVHGYQVDLGSAAANDSIEKDASGSGKKVNCFRSLRSKTIPNILRRNYFTRQRPLVVRKVTEENKENVSKRRFRCTKCNKGVDCKCNFNSRKELYSCPTCGRSFSQEKNLESHQLTHGRRNTFQCSSCKRFLVSQSSLVRHLKVHAVEHQRTKAFPRRTSRPYATKSHTVDHVPTHMDERPYECRKCHKRFSKSHTLRIHEQTHDDNPYQCHGCKRFFRDLSTYRKHVSKFLAKCVAGRRLYRTERNFKPKFQSKVLEDINEINREIAADNLANRMKLRRLKYFCKVCNKGFTTNFSRNRHVKFQHWLQ</sequence>
<dbReference type="GO" id="GO:0005634">
    <property type="term" value="C:nucleus"/>
    <property type="evidence" value="ECO:0007669"/>
    <property type="project" value="UniProtKB-SubCell"/>
</dbReference>
<evidence type="ECO:0000256" key="4">
    <source>
        <dbReference type="ARBA" id="ARBA00022771"/>
    </source>
</evidence>
<evidence type="ECO:0000256" key="6">
    <source>
        <dbReference type="ARBA" id="ARBA00023015"/>
    </source>
</evidence>
<feature type="domain" description="C2H2-type" evidence="11">
    <location>
        <begin position="250"/>
        <end position="277"/>
    </location>
</feature>
<dbReference type="Gene3D" id="3.30.160.60">
    <property type="entry name" value="Classic Zinc Finger"/>
    <property type="match status" value="2"/>
</dbReference>
<name>A0AAN7UZQ9_9COLE</name>
<evidence type="ECO:0000256" key="1">
    <source>
        <dbReference type="ARBA" id="ARBA00004123"/>
    </source>
</evidence>
<dbReference type="PANTHER" id="PTHR24408:SF58">
    <property type="entry name" value="TRANSCRIPTION FACTOR (TFIIIA), PUTATIVE (AFU_ORTHOLOGUE AFUA_1G05150)-RELATED"/>
    <property type="match status" value="1"/>
</dbReference>
<keyword evidence="9" id="KW-0539">Nucleus</keyword>
<evidence type="ECO:0000256" key="10">
    <source>
        <dbReference type="PROSITE-ProRule" id="PRU00042"/>
    </source>
</evidence>
<dbReference type="GO" id="GO:0008270">
    <property type="term" value="F:zinc ion binding"/>
    <property type="evidence" value="ECO:0007669"/>
    <property type="project" value="UniProtKB-KW"/>
</dbReference>
<dbReference type="FunFam" id="3.30.160.60:FF:000646">
    <property type="entry name" value="Myeloid zinc finger 1"/>
    <property type="match status" value="1"/>
</dbReference>
<evidence type="ECO:0000313" key="13">
    <source>
        <dbReference type="Proteomes" id="UP001329430"/>
    </source>
</evidence>
<evidence type="ECO:0000313" key="12">
    <source>
        <dbReference type="EMBL" id="KAK5638323.1"/>
    </source>
</evidence>
<protein>
    <recommendedName>
        <fullName evidence="11">C2H2-type domain-containing protein</fullName>
    </recommendedName>
</protein>
<feature type="domain" description="C2H2-type" evidence="11">
    <location>
        <begin position="337"/>
        <end position="364"/>
    </location>
</feature>
<evidence type="ECO:0000256" key="8">
    <source>
        <dbReference type="ARBA" id="ARBA00023163"/>
    </source>
</evidence>
<dbReference type="Pfam" id="PF00096">
    <property type="entry name" value="zf-C2H2"/>
    <property type="match status" value="4"/>
</dbReference>
<dbReference type="Proteomes" id="UP001329430">
    <property type="component" value="Chromosome 10"/>
</dbReference>
<keyword evidence="7" id="KW-0238">DNA-binding</keyword>
<dbReference type="AlphaFoldDB" id="A0AAN7UZQ9"/>
<dbReference type="InterPro" id="IPR013087">
    <property type="entry name" value="Znf_C2H2_type"/>
</dbReference>
<keyword evidence="4 10" id="KW-0863">Zinc-finger</keyword>
<dbReference type="FunFam" id="3.30.160.60:FF:000110">
    <property type="entry name" value="Zinc finger protein-like"/>
    <property type="match status" value="1"/>
</dbReference>
<keyword evidence="3" id="KW-0677">Repeat</keyword>
<evidence type="ECO:0000256" key="7">
    <source>
        <dbReference type="ARBA" id="ARBA00023125"/>
    </source>
</evidence>
<feature type="domain" description="C2H2-type" evidence="11">
    <location>
        <begin position="438"/>
        <end position="464"/>
    </location>
</feature>
<dbReference type="PROSITE" id="PS00028">
    <property type="entry name" value="ZINC_FINGER_C2H2_1"/>
    <property type="match status" value="4"/>
</dbReference>
<evidence type="ECO:0000256" key="5">
    <source>
        <dbReference type="ARBA" id="ARBA00022833"/>
    </source>
</evidence>
<keyword evidence="13" id="KW-1185">Reference proteome</keyword>
<proteinExistence type="predicted"/>
<dbReference type="PROSITE" id="PS50157">
    <property type="entry name" value="ZINC_FINGER_C2H2_2"/>
    <property type="match status" value="4"/>
</dbReference>
<dbReference type="GO" id="GO:0043565">
    <property type="term" value="F:sequence-specific DNA binding"/>
    <property type="evidence" value="ECO:0007669"/>
    <property type="project" value="TreeGrafter"/>
</dbReference>
<evidence type="ECO:0000256" key="3">
    <source>
        <dbReference type="ARBA" id="ARBA00022737"/>
    </source>
</evidence>
<gene>
    <name evidence="12" type="ORF">RI129_012618</name>
</gene>
<dbReference type="EMBL" id="JAVRBK010000010">
    <property type="protein sequence ID" value="KAK5638323.1"/>
    <property type="molecule type" value="Genomic_DNA"/>
</dbReference>
<evidence type="ECO:0000256" key="9">
    <source>
        <dbReference type="ARBA" id="ARBA00023242"/>
    </source>
</evidence>
<comment type="subcellular location">
    <subcellularLocation>
        <location evidence="1">Nucleus</location>
    </subcellularLocation>
</comment>
<organism evidence="12 13">
    <name type="scientific">Pyrocoelia pectoralis</name>
    <dbReference type="NCBI Taxonomy" id="417401"/>
    <lineage>
        <taxon>Eukaryota</taxon>
        <taxon>Metazoa</taxon>
        <taxon>Ecdysozoa</taxon>
        <taxon>Arthropoda</taxon>
        <taxon>Hexapoda</taxon>
        <taxon>Insecta</taxon>
        <taxon>Pterygota</taxon>
        <taxon>Neoptera</taxon>
        <taxon>Endopterygota</taxon>
        <taxon>Coleoptera</taxon>
        <taxon>Polyphaga</taxon>
        <taxon>Elateriformia</taxon>
        <taxon>Elateroidea</taxon>
        <taxon>Lampyridae</taxon>
        <taxon>Lampyrinae</taxon>
        <taxon>Pyrocoelia</taxon>
    </lineage>
</organism>